<sequence>MVSERMKKSRSYVSQYRRRSLARHLIVATGYGKVAYTLPQFKEFILATQDPDTIYYQPVEIGG</sequence>
<dbReference type="EMBL" id="AZFK01000015">
    <property type="protein sequence ID" value="KRL91807.1"/>
    <property type="molecule type" value="Genomic_DNA"/>
</dbReference>
<reference evidence="1 2" key="1">
    <citation type="journal article" date="2015" name="Genome Announc.">
        <title>Expanding the biotechnology potential of lactobacilli through comparative genomics of 213 strains and associated genera.</title>
        <authorList>
            <person name="Sun Z."/>
            <person name="Harris H.M."/>
            <person name="McCann A."/>
            <person name="Guo C."/>
            <person name="Argimon S."/>
            <person name="Zhang W."/>
            <person name="Yang X."/>
            <person name="Jeffery I.B."/>
            <person name="Cooney J.C."/>
            <person name="Kagawa T.F."/>
            <person name="Liu W."/>
            <person name="Song Y."/>
            <person name="Salvetti E."/>
            <person name="Wrobel A."/>
            <person name="Rasinkangas P."/>
            <person name="Parkhill J."/>
            <person name="Rea M.C."/>
            <person name="O'Sullivan O."/>
            <person name="Ritari J."/>
            <person name="Douillard F.P."/>
            <person name="Paul Ross R."/>
            <person name="Yang R."/>
            <person name="Briner A.E."/>
            <person name="Felis G.E."/>
            <person name="de Vos W.M."/>
            <person name="Barrangou R."/>
            <person name="Klaenhammer T.R."/>
            <person name="Caufield P.W."/>
            <person name="Cui Y."/>
            <person name="Zhang H."/>
            <person name="O'Toole P.W."/>
        </authorList>
    </citation>
    <scope>NUCLEOTIDE SEQUENCE [LARGE SCALE GENOMIC DNA]</scope>
    <source>
        <strain evidence="1 2">DSM 15946</strain>
    </source>
</reference>
<protein>
    <submittedName>
        <fullName evidence="1">Uncharacterized protein</fullName>
    </submittedName>
</protein>
<accession>A0A0R1UEH3</accession>
<dbReference type="AlphaFoldDB" id="A0A0R1UEH3"/>
<organism evidence="1 2">
    <name type="scientific">Limosilactobacillus ingluviei DSM 15946</name>
    <dbReference type="NCBI Taxonomy" id="1423760"/>
    <lineage>
        <taxon>Bacteria</taxon>
        <taxon>Bacillati</taxon>
        <taxon>Bacillota</taxon>
        <taxon>Bacilli</taxon>
        <taxon>Lactobacillales</taxon>
        <taxon>Lactobacillaceae</taxon>
        <taxon>Limosilactobacillus</taxon>
    </lineage>
</organism>
<comment type="caution">
    <text evidence="1">The sequence shown here is derived from an EMBL/GenBank/DDBJ whole genome shotgun (WGS) entry which is preliminary data.</text>
</comment>
<proteinExistence type="predicted"/>
<name>A0A0R1UEH3_9LACO</name>
<evidence type="ECO:0000313" key="1">
    <source>
        <dbReference type="EMBL" id="KRL91807.1"/>
    </source>
</evidence>
<dbReference type="PATRIC" id="fig|1423760.3.peg.699"/>
<dbReference type="Proteomes" id="UP000050816">
    <property type="component" value="Unassembled WGS sequence"/>
</dbReference>
<gene>
    <name evidence="1" type="ORF">FC43_GL000677</name>
</gene>
<evidence type="ECO:0000313" key="2">
    <source>
        <dbReference type="Proteomes" id="UP000050816"/>
    </source>
</evidence>